<dbReference type="InParanoid" id="D8LSU3"/>
<dbReference type="GO" id="GO:1903394">
    <property type="term" value="P:protein localization to kinetochore involved in kinetochore assembly"/>
    <property type="evidence" value="ECO:0007669"/>
    <property type="project" value="TreeGrafter"/>
</dbReference>
<dbReference type="Proteomes" id="UP000002630">
    <property type="component" value="Linkage Group LG10"/>
</dbReference>
<dbReference type="EMBL" id="FN648992">
    <property type="protein sequence ID" value="CBN75293.1"/>
    <property type="molecule type" value="Genomic_DNA"/>
</dbReference>
<evidence type="ECO:0000313" key="5">
    <source>
        <dbReference type="Proteomes" id="UP000002630"/>
    </source>
</evidence>
<protein>
    <recommendedName>
        <fullName evidence="3">KNTC1 third ARM-repeats domain-containing protein</fullName>
    </recommendedName>
</protein>
<feature type="region of interest" description="Disordered" evidence="2">
    <location>
        <begin position="22"/>
        <end position="47"/>
    </location>
</feature>
<gene>
    <name evidence="4" type="ORF">Esi_0076_0114</name>
</gene>
<feature type="compositionally biased region" description="Acidic residues" evidence="2">
    <location>
        <begin position="2290"/>
        <end position="2300"/>
    </location>
</feature>
<feature type="compositionally biased region" description="Low complexity" evidence="2">
    <location>
        <begin position="2754"/>
        <end position="2767"/>
    </location>
</feature>
<feature type="region of interest" description="Disordered" evidence="2">
    <location>
        <begin position="1463"/>
        <end position="1507"/>
    </location>
</feature>
<feature type="compositionally biased region" description="Low complexity" evidence="2">
    <location>
        <begin position="2256"/>
        <end position="2272"/>
    </location>
</feature>
<dbReference type="Pfam" id="PF24515">
    <property type="entry name" value="ARM_KNTC1_3rd"/>
    <property type="match status" value="1"/>
</dbReference>
<feature type="compositionally biased region" description="Polar residues" evidence="2">
    <location>
        <begin position="2099"/>
        <end position="2109"/>
    </location>
</feature>
<feature type="region of interest" description="Disordered" evidence="2">
    <location>
        <begin position="299"/>
        <end position="321"/>
    </location>
</feature>
<dbReference type="PANTHER" id="PTHR15688:SF1">
    <property type="entry name" value="KINETOCHORE-ASSOCIATED PROTEIN 1"/>
    <property type="match status" value="1"/>
</dbReference>
<sequence length="3051" mass="316902">MAHEGLWPREYNRAGEAGVRTLAADDALPRKSGRGGEAPAAGSSGNGSYHLDLLFEAPMDNNNNNNNTRQQQGTRREHCSSLSAFDFVCSSSGTTAEEGGEGVGFDRVCALRGEVVHIFTFFHAGAEEVGGSSSGEGATAAAGESSSVSLELGHPAECGAWNSTASCVVVGDASGRLHFVTAEGTLIFSQPLLTNLARDGSSSDDPESGGETTVKSPRAFSCIKFATSTDTGGAAAAAAAAAGETADGCGQELLALSASMQLYHFANVPIAAIEAACLAQDVGALKKLRAGIRVSVADASGDEEPLPCPSSPEPSSRDKLPRTACLQTLRGGRSRVFLVSRGGVSVWARGPGCSVGRHPRRGGGGIGAAAVEEWEERGGGAGEDGEGGSDGGEGAPSAPAAAGKLVKVDGVPAGELFGGGGAISAELSADGRWIIAVDDRGGLSWWNSRSLLRLGRWSWPHGAPFHVTDFVVLASNLVAAGDGGGIGRAPVGGSGNNNSHGEDRRPCLACVSREGEVRVLRLGAGGAEELHRVPPAAGAGMLTVPSPSRHQFLLVTSDPASRTAGFHLVKEAVPRHRLQALLARGDFDRALELARANCMDETGVHAARLLALLRGAGVAASASGDGKGDAAVAGPGLSPRFFEDARALLDRLDSPGVLGRACEAAVRAVLPSLADVRKLLEVVENRLRSFDTAGARVRNMMLERLTAVLSRLRTFELIEGGRKSTLLASATAASAAAATAAAAASELGVVVLPSGPLIRPPGGDDDNHAEDGDGESVVTGGGGGKENQGCGRDGAGDGDDHDDNGGGEDRRRRIVGGRALAAVPHRRSGFLRGRRASGRGHPGRCRYLAAARPHRSLGPVERRRGAAAGGGGGGGEDGGRRMGVALPGQLASVPAGAPPLLLGGWLRDEVLPWLDAVEVVAVRSWAVDHAREVESLEKRPHGALLFARAVAQGSGRVLGSAAGLLAIHSAELAAAEAEAAARRTGPSDHWKRWKPDGLDALGKTLDDLTHAWDVHRLRLPLSTFERLPRDVVLFRVLDRVQSPDWLPEEINHHVLPLAKRYGLDPDSVLLDYMRICAETMVTRRRAHNNTSSGSSAATAAATAPGPGGANGASGLTTEQRAVAVARCMSPGEGCRSELRSRAVLALANAASFPFSEGLRDLVQEALSWGGALDAELRRAATTLSLSQIVQRHVLAQVQCPTALDDGLQVAHAYSHLSETNVYVEFLENLAGSYAGRGSADPDPTAANGNDGGGGGGSGIISEISGKAGPGRGRSCGGGSLAADLAAHRVRVAGVLHRLPAGDARRVAEEVLLYLVRLLEDLELDAGAAGLKPGQLWGCKAISAAEENGTAAAFAAENAVVVLEPGSDAEEAALVASAAAAVVAFLREMQQRSGGGGGGGGAGDWEKLGNLATMASDLRRVSALQTEFGAFTSLKTLNNPRGRACWNTMREGLVTLEEYLHGDNKAGSVPSAGSKGKKTAAAAPASRGAKKGGGPGGSSSSRKATASALPRLLHRARRLSELLGVAWTSVVSHLANEAATRGKVPQAVGLCHMLFRDQAATDERAAALALRDTAKALSTFVANQAHMGALRADDLEGERARTAVLQAMAQSVRGLRQSAVLCASEELPLTLDLLQASETVAAVLCRCEGGDKLEALMVADLSPPSLDASKSRYSVAEGLGSKIGGSGGRAAGALSLSRSEEEEMEEWGGYHALGGLYKWYPGDGRVLPLEEALKLVSVFVRQEMRLRVALVSGDAVAASPVSLAGVPSTTEALLSSRWEAGLESAASPLLSFLQGMGAQHLCVRVVAGMMAIPPPSAVEVLGDAFSGLADKVMEFNHIDCPLAIGYMLAMPTRQAYDTFRRIIRYSSDDYGRLRVLAGVGMYAARAWDNHDLLHQCMEVERDSHWWHVLTSLGIAFDNRGFSRADRSQVPGEYQKSLVPALLERSGCDLGLALEFCERYGVGEAFPCLLYVDNQLGLPCVSPHDVSYQERITEVLPSVHGVFLSRMLRHMLETPGMICDRDYERLAFVYGTLLSDKCQEEEEDSEEEVKRLEDSLEALAILKDYTSPWPLDVEGRPVAAVAEGGEAGARGGGRGEVDVRSSTAPPTTVGSPASEVYARRLPFMALVKDPWAVLEVQLRPDSVSNLVPLADPLGLGVGEFYSRLVAGMLDKGTPLGDGGGASPPGPVPTFSTLQPWLEKIKNPALACTTAQRVAASMTRDEDRLEALQAAIGHAITAAGSLDDEEQEQDEQHPESRPRPSLTLLPLPSLAAESTADNNNQDPATKAGARAEVEEEMEEGGGEVEAEVVVDRLQRRALRLEHLMTAKACVGADMAERLSPFLLSGSTELLAELLVVAAKGAADAALALPPTSGEGRHTHSAATEWMATTATTGGGGSSSISTAAEAFAEAGGGGGNMSDFRRRATGALQAARSVADQRGMDPHDVETIIFRLAKNWICQHKLGGGAGSTSGHGGAPAAVAGERDAGMFVGAGLVGGGGGGGGGGESVFVKGAREERMLEDATLALRAAFVLTVTFSDDAVDGDTSVCDSIAFMDLKSRISVLLSIAKDGRRDGRSNRVKFRARLRALLALSALAPPTLVAEVMASDKEKEGWDAQGEGLSSLSDFRRNVGYMSELEEARLPHKLEEVASCPAEDIVRALRRDHRGERSLIPLMCDMLLDARSGDVGLWSPILADACRHDELRRVLIMRVFPRVVRSSVAEAFARSGATLAASWEEALRSPLEELVARQERRRRKEAAAATRGAPGGATAAAAFPGASSTSFGASLFAMTSGRNGGAGGGALGRGGSGGSGVTAGQAPAPAQAGGGGGNGERPHEDVNAVVEQVVLLLGACPFPERMNLKWFYSTLADLGPRFHAQAVQIALGVPGPVPRTAAVLDLLEQPGNGGGGGGGGGGGVALNVVLDELRPVAAGGGSGVWGGTANQVILEAIFVWIDERRGWAELRGTRHFDAMVSTLVRAGRARGMVAASLAAGKRQEAYGLCQMHYATAAAVVATGFEHGRRGGAAAAAAAAADTGGGSRNSLERFAKEFGLNLPPV</sequence>
<feature type="region of interest" description="Disordered" evidence="2">
    <location>
        <begin position="1085"/>
        <end position="1114"/>
    </location>
</feature>
<dbReference type="EMBL" id="FN649735">
    <property type="protein sequence ID" value="CBN75293.1"/>
    <property type="molecule type" value="Genomic_DNA"/>
</dbReference>
<feature type="compositionally biased region" description="Gly residues" evidence="2">
    <location>
        <begin position="2794"/>
        <end position="2808"/>
    </location>
</feature>
<feature type="compositionally biased region" description="Low complexity" evidence="2">
    <location>
        <begin position="1470"/>
        <end position="1486"/>
    </location>
</feature>
<evidence type="ECO:0000259" key="3">
    <source>
        <dbReference type="Pfam" id="PF24515"/>
    </source>
</evidence>
<dbReference type="GO" id="GO:0005737">
    <property type="term" value="C:cytoplasm"/>
    <property type="evidence" value="ECO:0007669"/>
    <property type="project" value="TreeGrafter"/>
</dbReference>
<organism evidence="4 5">
    <name type="scientific">Ectocarpus siliculosus</name>
    <name type="common">Brown alga</name>
    <name type="synonym">Conferva siliculosa</name>
    <dbReference type="NCBI Taxonomy" id="2880"/>
    <lineage>
        <taxon>Eukaryota</taxon>
        <taxon>Sar</taxon>
        <taxon>Stramenopiles</taxon>
        <taxon>Ochrophyta</taxon>
        <taxon>PX clade</taxon>
        <taxon>Phaeophyceae</taxon>
        <taxon>Ectocarpales</taxon>
        <taxon>Ectocarpaceae</taxon>
        <taxon>Ectocarpus</taxon>
    </lineage>
</organism>
<feature type="region of interest" description="Disordered" evidence="2">
    <location>
        <begin position="2745"/>
        <end position="2767"/>
    </location>
</feature>
<evidence type="ECO:0000313" key="4">
    <source>
        <dbReference type="EMBL" id="CBN75293.1"/>
    </source>
</evidence>
<dbReference type="InterPro" id="IPR052802">
    <property type="entry name" value="KNTC1"/>
</dbReference>
<keyword evidence="1" id="KW-0175">Coiled coil</keyword>
<feature type="region of interest" description="Disordered" evidence="2">
    <location>
        <begin position="2083"/>
        <end position="2109"/>
    </location>
</feature>
<dbReference type="STRING" id="2880.D8LSU3"/>
<feature type="region of interest" description="Disordered" evidence="2">
    <location>
        <begin position="375"/>
        <end position="399"/>
    </location>
</feature>
<feature type="region of interest" description="Disordered" evidence="2">
    <location>
        <begin position="2237"/>
        <end position="2300"/>
    </location>
</feature>
<accession>D8LSU3</accession>
<reference evidence="4 5" key="1">
    <citation type="journal article" date="2010" name="Nature">
        <title>The Ectocarpus genome and the independent evolution of multicellularity in brown algae.</title>
        <authorList>
            <person name="Cock J.M."/>
            <person name="Sterck L."/>
            <person name="Rouze P."/>
            <person name="Scornet D."/>
            <person name="Allen A.E."/>
            <person name="Amoutzias G."/>
            <person name="Anthouard V."/>
            <person name="Artiguenave F."/>
            <person name="Aury J.M."/>
            <person name="Badger J.H."/>
            <person name="Beszteri B."/>
            <person name="Billiau K."/>
            <person name="Bonnet E."/>
            <person name="Bothwell J.H."/>
            <person name="Bowler C."/>
            <person name="Boyen C."/>
            <person name="Brownlee C."/>
            <person name="Carrano C.J."/>
            <person name="Charrier B."/>
            <person name="Cho G.Y."/>
            <person name="Coelho S.M."/>
            <person name="Collen J."/>
            <person name="Corre E."/>
            <person name="Da Silva C."/>
            <person name="Delage L."/>
            <person name="Delaroque N."/>
            <person name="Dittami S.M."/>
            <person name="Doulbeau S."/>
            <person name="Elias M."/>
            <person name="Farnham G."/>
            <person name="Gachon C.M."/>
            <person name="Gschloessl B."/>
            <person name="Heesch S."/>
            <person name="Jabbari K."/>
            <person name="Jubin C."/>
            <person name="Kawai H."/>
            <person name="Kimura K."/>
            <person name="Kloareg B."/>
            <person name="Kupper F.C."/>
            <person name="Lang D."/>
            <person name="Le Bail A."/>
            <person name="Leblanc C."/>
            <person name="Lerouge P."/>
            <person name="Lohr M."/>
            <person name="Lopez P.J."/>
            <person name="Martens C."/>
            <person name="Maumus F."/>
            <person name="Michel G."/>
            <person name="Miranda-Saavedra D."/>
            <person name="Morales J."/>
            <person name="Moreau H."/>
            <person name="Motomura T."/>
            <person name="Nagasato C."/>
            <person name="Napoli C.A."/>
            <person name="Nelson D.R."/>
            <person name="Nyvall-Collen P."/>
            <person name="Peters A.F."/>
            <person name="Pommier C."/>
            <person name="Potin P."/>
            <person name="Poulain J."/>
            <person name="Quesneville H."/>
            <person name="Read B."/>
            <person name="Rensing S.A."/>
            <person name="Ritter A."/>
            <person name="Rousvoal S."/>
            <person name="Samanta M."/>
            <person name="Samson G."/>
            <person name="Schroeder D.C."/>
            <person name="Segurens B."/>
            <person name="Strittmatter M."/>
            <person name="Tonon T."/>
            <person name="Tregear J.W."/>
            <person name="Valentin K."/>
            <person name="von Dassow P."/>
            <person name="Yamagishi T."/>
            <person name="Van de Peer Y."/>
            <person name="Wincker P."/>
        </authorList>
    </citation>
    <scope>NUCLEOTIDE SEQUENCE [LARGE SCALE GENOMIC DNA]</scope>
    <source>
        <strain evidence="5">Ec32 / CCAP1310/4</strain>
    </source>
</reference>
<feature type="compositionally biased region" description="Low complexity" evidence="2">
    <location>
        <begin position="1497"/>
        <end position="1507"/>
    </location>
</feature>
<feature type="domain" description="KNTC1 third ARM-repeats" evidence="3">
    <location>
        <begin position="1825"/>
        <end position="1975"/>
    </location>
</feature>
<dbReference type="InterPro" id="IPR055405">
    <property type="entry name" value="ARM_KNTC1_3rd"/>
</dbReference>
<feature type="region of interest" description="Disordered" evidence="2">
    <location>
        <begin position="2794"/>
        <end position="2830"/>
    </location>
</feature>
<feature type="region of interest" description="Disordered" evidence="2">
    <location>
        <begin position="57"/>
        <end position="76"/>
    </location>
</feature>
<keyword evidence="5" id="KW-1185">Reference proteome</keyword>
<feature type="region of interest" description="Disordered" evidence="2">
    <location>
        <begin position="1237"/>
        <end position="1271"/>
    </location>
</feature>
<dbReference type="PANTHER" id="PTHR15688">
    <property type="entry name" value="KINETOCHORE-ASSOCIATED PROTEIN 1"/>
    <property type="match status" value="1"/>
</dbReference>
<dbReference type="GO" id="GO:1990423">
    <property type="term" value="C:RZZ complex"/>
    <property type="evidence" value="ECO:0007669"/>
    <property type="project" value="TreeGrafter"/>
</dbReference>
<evidence type="ECO:0000256" key="2">
    <source>
        <dbReference type="SAM" id="MobiDB-lite"/>
    </source>
</evidence>
<dbReference type="OrthoDB" id="78320at2759"/>
<proteinExistence type="predicted"/>
<feature type="coiled-coil region" evidence="1">
    <location>
        <begin position="2033"/>
        <end position="2060"/>
    </location>
</feature>
<dbReference type="GO" id="GO:0031267">
    <property type="term" value="F:small GTPase binding"/>
    <property type="evidence" value="ECO:0007669"/>
    <property type="project" value="TreeGrafter"/>
</dbReference>
<feature type="compositionally biased region" description="Low complexity" evidence="2">
    <location>
        <begin position="1088"/>
        <end position="1104"/>
    </location>
</feature>
<feature type="compositionally biased region" description="Low complexity" evidence="2">
    <location>
        <begin position="2809"/>
        <end position="2818"/>
    </location>
</feature>
<feature type="region of interest" description="Disordered" evidence="2">
    <location>
        <begin position="756"/>
        <end position="817"/>
    </location>
</feature>
<dbReference type="GO" id="GO:0005828">
    <property type="term" value="C:kinetochore microtubule"/>
    <property type="evidence" value="ECO:0007669"/>
    <property type="project" value="TreeGrafter"/>
</dbReference>
<dbReference type="GO" id="GO:0000070">
    <property type="term" value="P:mitotic sister chromatid segregation"/>
    <property type="evidence" value="ECO:0007669"/>
    <property type="project" value="TreeGrafter"/>
</dbReference>
<evidence type="ECO:0000256" key="1">
    <source>
        <dbReference type="SAM" id="Coils"/>
    </source>
</evidence>
<dbReference type="GO" id="GO:0007094">
    <property type="term" value="P:mitotic spindle assembly checkpoint signaling"/>
    <property type="evidence" value="ECO:0007669"/>
    <property type="project" value="TreeGrafter"/>
</dbReference>
<name>D8LSU3_ECTSI</name>
<feature type="compositionally biased region" description="Gly residues" evidence="2">
    <location>
        <begin position="1249"/>
        <end position="1258"/>
    </location>
</feature>